<organism evidence="3 4">
    <name type="scientific">Methylophaga muralis</name>
    <dbReference type="NCBI Taxonomy" id="291169"/>
    <lineage>
        <taxon>Bacteria</taxon>
        <taxon>Pseudomonadati</taxon>
        <taxon>Pseudomonadota</taxon>
        <taxon>Gammaproteobacteria</taxon>
        <taxon>Thiotrichales</taxon>
        <taxon>Piscirickettsiaceae</taxon>
        <taxon>Methylophaga</taxon>
    </lineage>
</organism>
<dbReference type="Pfam" id="PF14090">
    <property type="entry name" value="HTH_39"/>
    <property type="match status" value="1"/>
</dbReference>
<feature type="compositionally biased region" description="Basic and acidic residues" evidence="1">
    <location>
        <begin position="55"/>
        <end position="69"/>
    </location>
</feature>
<gene>
    <name evidence="3" type="ORF">A9E74_02161</name>
</gene>
<evidence type="ECO:0000313" key="4">
    <source>
        <dbReference type="Proteomes" id="UP000094379"/>
    </source>
</evidence>
<proteinExistence type="predicted"/>
<evidence type="ECO:0000256" key="1">
    <source>
        <dbReference type="SAM" id="MobiDB-lite"/>
    </source>
</evidence>
<sequence>MDNSASSQRSTILKYLNEHGSLTTLQCRDELGIMHPAARVNELREAGHKIVTHWTRSEDRTGTKHREAKYVSFHQS</sequence>
<evidence type="ECO:0000259" key="2">
    <source>
        <dbReference type="Pfam" id="PF14090"/>
    </source>
</evidence>
<dbReference type="AlphaFoldDB" id="A0A1E3GPZ6"/>
<keyword evidence="4" id="KW-1185">Reference proteome</keyword>
<feature type="domain" description="Winged helix-turn-helix" evidence="2">
    <location>
        <begin position="7"/>
        <end position="71"/>
    </location>
</feature>
<name>A0A1E3GPZ6_9GAMM</name>
<dbReference type="RefSeq" id="WP_084003041.1">
    <property type="nucleotide sequence ID" value="NZ_MCRI01000027.1"/>
</dbReference>
<dbReference type="Proteomes" id="UP000094379">
    <property type="component" value="Unassembled WGS sequence"/>
</dbReference>
<feature type="region of interest" description="Disordered" evidence="1">
    <location>
        <begin position="55"/>
        <end position="76"/>
    </location>
</feature>
<dbReference type="InterPro" id="IPR055245">
    <property type="entry name" value="HTH_proteobacteria"/>
</dbReference>
<evidence type="ECO:0000313" key="3">
    <source>
        <dbReference type="EMBL" id="ODN66142.1"/>
    </source>
</evidence>
<dbReference type="EMBL" id="MCRI01000027">
    <property type="protein sequence ID" value="ODN66142.1"/>
    <property type="molecule type" value="Genomic_DNA"/>
</dbReference>
<comment type="caution">
    <text evidence="3">The sequence shown here is derived from an EMBL/GenBank/DDBJ whole genome shotgun (WGS) entry which is preliminary data.</text>
</comment>
<protein>
    <recommendedName>
        <fullName evidence="2">Winged helix-turn-helix domain-containing protein</fullName>
    </recommendedName>
</protein>
<reference evidence="3 4" key="1">
    <citation type="submission" date="2016-07" db="EMBL/GenBank/DDBJ databases">
        <title>Draft Genome Sequence of Methylophaga muralis Bur 1.</title>
        <authorList>
            <person name="Vasilenko O.V."/>
            <person name="Doronina N.V."/>
            <person name="Shmareva M.N."/>
            <person name="Tarlachkov S.V."/>
            <person name="Mustakhimov I."/>
            <person name="Trotsenko Y.A."/>
        </authorList>
    </citation>
    <scope>NUCLEOTIDE SEQUENCE [LARGE SCALE GENOMIC DNA]</scope>
    <source>
        <strain evidence="3 4">Bur 1</strain>
    </source>
</reference>
<accession>A0A1E3GPZ6</accession>